<proteinExistence type="predicted"/>
<feature type="transmembrane region" description="Helical" evidence="6">
    <location>
        <begin position="65"/>
        <end position="83"/>
    </location>
</feature>
<dbReference type="InterPro" id="IPR036259">
    <property type="entry name" value="MFS_trans_sf"/>
</dbReference>
<evidence type="ECO:0000313" key="8">
    <source>
        <dbReference type="EMBL" id="MBD8027971.1"/>
    </source>
</evidence>
<evidence type="ECO:0000256" key="6">
    <source>
        <dbReference type="SAM" id="Phobius"/>
    </source>
</evidence>
<evidence type="ECO:0000256" key="5">
    <source>
        <dbReference type="ARBA" id="ARBA00023136"/>
    </source>
</evidence>
<dbReference type="Pfam" id="PF07690">
    <property type="entry name" value="MFS_1"/>
    <property type="match status" value="1"/>
</dbReference>
<dbReference type="PROSITE" id="PS00217">
    <property type="entry name" value="SUGAR_TRANSPORT_2"/>
    <property type="match status" value="1"/>
</dbReference>
<keyword evidence="9" id="KW-1185">Reference proteome</keyword>
<keyword evidence="3 6" id="KW-0812">Transmembrane</keyword>
<sequence>MISLINFIVTLIFYLLIVVIAGYAVDKFDASTSTAGLVSSIFIIGSLFGRLLTGRIITSVGSKRTLQIGLFAFFITTFAYFIASNIPSLIVLRLLHGMSMGIIGTTTGTLIAQIIPPTRRGEGIGYFSLSAVLATAIGPFIGILLTQNAESFNTVFIFNAVLVVICVLMYFTVDLNKVNTMTKAKLETVDKGFKISNYIEPKAVSISFIALLVGVAYSGVMSFLSFYAESIHLIKAGSFFFLVYAIVILCTRPITGPLMDRKGANVIVYPSLIIFAFGMYCFSQASNSAIFLIAAALIGIGYGNFSSIAQALAVKVTEPHRYGLATSTYFIFLDLGLGIGPYILGLIEPHTTYRVLFFAMVPVILCSLVCYYFLVGLKEAKLKIH</sequence>
<feature type="transmembrane region" description="Helical" evidence="6">
    <location>
        <begin position="151"/>
        <end position="173"/>
    </location>
</feature>
<evidence type="ECO:0000313" key="9">
    <source>
        <dbReference type="Proteomes" id="UP000640930"/>
    </source>
</evidence>
<dbReference type="PANTHER" id="PTHR23531">
    <property type="entry name" value="QUINOLENE RESISTANCE PROTEIN NORA"/>
    <property type="match status" value="1"/>
</dbReference>
<comment type="caution">
    <text evidence="8">The sequence shown here is derived from an EMBL/GenBank/DDBJ whole genome shotgun (WGS) entry which is preliminary data.</text>
</comment>
<feature type="transmembrane region" description="Helical" evidence="6">
    <location>
        <begin position="326"/>
        <end position="347"/>
    </location>
</feature>
<evidence type="ECO:0000256" key="1">
    <source>
        <dbReference type="ARBA" id="ARBA00004651"/>
    </source>
</evidence>
<dbReference type="InterPro" id="IPR052714">
    <property type="entry name" value="MFS_Exporter"/>
</dbReference>
<comment type="subcellular location">
    <subcellularLocation>
        <location evidence="1">Cell membrane</location>
        <topology evidence="1">Multi-pass membrane protein</topology>
    </subcellularLocation>
</comment>
<evidence type="ECO:0000256" key="2">
    <source>
        <dbReference type="ARBA" id="ARBA00022448"/>
    </source>
</evidence>
<feature type="transmembrane region" description="Helical" evidence="6">
    <location>
        <begin position="233"/>
        <end position="254"/>
    </location>
</feature>
<feature type="domain" description="Major facilitator superfamily (MFS) profile" evidence="7">
    <location>
        <begin position="1"/>
        <end position="379"/>
    </location>
</feature>
<protein>
    <submittedName>
        <fullName evidence="8">MFS transporter</fullName>
    </submittedName>
</protein>
<dbReference type="Proteomes" id="UP000640930">
    <property type="component" value="Unassembled WGS sequence"/>
</dbReference>
<dbReference type="RefSeq" id="WP_191708424.1">
    <property type="nucleotide sequence ID" value="NZ_JACSQA010000028.1"/>
</dbReference>
<dbReference type="EMBL" id="JACSQA010000028">
    <property type="protein sequence ID" value="MBD8027971.1"/>
    <property type="molecule type" value="Genomic_DNA"/>
</dbReference>
<feature type="transmembrane region" description="Helical" evidence="6">
    <location>
        <begin position="266"/>
        <end position="285"/>
    </location>
</feature>
<dbReference type="PANTHER" id="PTHR23531:SF1">
    <property type="entry name" value="QUINOLENE RESISTANCE PROTEIN NORA"/>
    <property type="match status" value="1"/>
</dbReference>
<feature type="transmembrane region" description="Helical" evidence="6">
    <location>
        <begin position="353"/>
        <end position="375"/>
    </location>
</feature>
<keyword evidence="4 6" id="KW-1133">Transmembrane helix</keyword>
<feature type="transmembrane region" description="Helical" evidence="6">
    <location>
        <begin position="31"/>
        <end position="53"/>
    </location>
</feature>
<keyword evidence="5 6" id="KW-0472">Membrane</keyword>
<dbReference type="Gene3D" id="1.20.1250.20">
    <property type="entry name" value="MFS general substrate transporter like domains"/>
    <property type="match status" value="2"/>
</dbReference>
<accession>A0ABR8XFF7</accession>
<feature type="transmembrane region" description="Helical" evidence="6">
    <location>
        <begin position="7"/>
        <end position="25"/>
    </location>
</feature>
<evidence type="ECO:0000256" key="4">
    <source>
        <dbReference type="ARBA" id="ARBA00022989"/>
    </source>
</evidence>
<dbReference type="InterPro" id="IPR005829">
    <property type="entry name" value="Sugar_transporter_CS"/>
</dbReference>
<organism evidence="8 9">
    <name type="scientific">Ureibacillus galli</name>
    <dbReference type="NCBI Taxonomy" id="2762222"/>
    <lineage>
        <taxon>Bacteria</taxon>
        <taxon>Bacillati</taxon>
        <taxon>Bacillota</taxon>
        <taxon>Bacilli</taxon>
        <taxon>Bacillales</taxon>
        <taxon>Caryophanaceae</taxon>
        <taxon>Ureibacillus</taxon>
    </lineage>
</organism>
<evidence type="ECO:0000259" key="7">
    <source>
        <dbReference type="PROSITE" id="PS50850"/>
    </source>
</evidence>
<name>A0ABR8XFF7_9BACL</name>
<gene>
    <name evidence="8" type="ORF">H9636_15070</name>
</gene>
<reference evidence="8 9" key="1">
    <citation type="submission" date="2020-08" db="EMBL/GenBank/DDBJ databases">
        <title>A Genomic Blueprint of the Chicken Gut Microbiome.</title>
        <authorList>
            <person name="Gilroy R."/>
            <person name="Ravi A."/>
            <person name="Getino M."/>
            <person name="Pursley I."/>
            <person name="Horton D.L."/>
            <person name="Alikhan N.-F."/>
            <person name="Baker D."/>
            <person name="Gharbi K."/>
            <person name="Hall N."/>
            <person name="Watson M."/>
            <person name="Adriaenssens E.M."/>
            <person name="Foster-Nyarko E."/>
            <person name="Jarju S."/>
            <person name="Secka A."/>
            <person name="Antonio M."/>
            <person name="Oren A."/>
            <person name="Chaudhuri R."/>
            <person name="La Ragione R.M."/>
            <person name="Hildebrand F."/>
            <person name="Pallen M.J."/>
        </authorList>
    </citation>
    <scope>NUCLEOTIDE SEQUENCE [LARGE SCALE GENOMIC DNA]</scope>
    <source>
        <strain evidence="8 9">Re31</strain>
    </source>
</reference>
<dbReference type="PROSITE" id="PS50850">
    <property type="entry name" value="MFS"/>
    <property type="match status" value="1"/>
</dbReference>
<dbReference type="InterPro" id="IPR020846">
    <property type="entry name" value="MFS_dom"/>
</dbReference>
<feature type="transmembrane region" description="Helical" evidence="6">
    <location>
        <begin position="291"/>
        <end position="314"/>
    </location>
</feature>
<dbReference type="CDD" id="cd17489">
    <property type="entry name" value="MFS_YfcJ_like"/>
    <property type="match status" value="1"/>
</dbReference>
<dbReference type="InterPro" id="IPR011701">
    <property type="entry name" value="MFS"/>
</dbReference>
<evidence type="ECO:0000256" key="3">
    <source>
        <dbReference type="ARBA" id="ARBA00022692"/>
    </source>
</evidence>
<feature type="transmembrane region" description="Helical" evidence="6">
    <location>
        <begin position="89"/>
        <end position="112"/>
    </location>
</feature>
<dbReference type="SUPFAM" id="SSF103473">
    <property type="entry name" value="MFS general substrate transporter"/>
    <property type="match status" value="1"/>
</dbReference>
<keyword evidence="2" id="KW-0813">Transport</keyword>
<feature type="transmembrane region" description="Helical" evidence="6">
    <location>
        <begin position="203"/>
        <end position="227"/>
    </location>
</feature>
<feature type="transmembrane region" description="Helical" evidence="6">
    <location>
        <begin position="124"/>
        <end position="145"/>
    </location>
</feature>